<dbReference type="Pfam" id="PF02954">
    <property type="entry name" value="HTH_8"/>
    <property type="match status" value="1"/>
</dbReference>
<keyword evidence="3" id="KW-0067">ATP-binding</keyword>
<dbReference type="EMBL" id="OX365700">
    <property type="protein sequence ID" value="CAI4032275.1"/>
    <property type="molecule type" value="Genomic_DNA"/>
</dbReference>
<dbReference type="SUPFAM" id="SSF52540">
    <property type="entry name" value="P-loop containing nucleoside triphosphate hydrolases"/>
    <property type="match status" value="1"/>
</dbReference>
<dbReference type="Proteomes" id="UP001179121">
    <property type="component" value="Chromosome"/>
</dbReference>
<dbReference type="InterPro" id="IPR002078">
    <property type="entry name" value="Sigma_54_int"/>
</dbReference>
<dbReference type="RefSeq" id="WP_289269014.1">
    <property type="nucleotide sequence ID" value="NZ_OX365700.1"/>
</dbReference>
<gene>
    <name evidence="10" type="ORF">DNFV4_02704</name>
</gene>
<dbReference type="Pfam" id="PF00158">
    <property type="entry name" value="Sigma54_activat"/>
    <property type="match status" value="1"/>
</dbReference>
<dbReference type="GO" id="GO:0043565">
    <property type="term" value="F:sequence-specific DNA binding"/>
    <property type="evidence" value="ECO:0007669"/>
    <property type="project" value="InterPro"/>
</dbReference>
<dbReference type="Gene3D" id="3.40.50.300">
    <property type="entry name" value="P-loop containing nucleotide triphosphate hydrolases"/>
    <property type="match status" value="1"/>
</dbReference>
<keyword evidence="1" id="KW-0597">Phosphoprotein</keyword>
<keyword evidence="5" id="KW-0805">Transcription regulation</keyword>
<protein>
    <submittedName>
        <fullName evidence="10">Regulatory protein AtoC</fullName>
    </submittedName>
</protein>
<dbReference type="InterPro" id="IPR009057">
    <property type="entry name" value="Homeodomain-like_sf"/>
</dbReference>
<dbReference type="InterPro" id="IPR025944">
    <property type="entry name" value="Sigma_54_int_dom_CS"/>
</dbReference>
<evidence type="ECO:0000313" key="11">
    <source>
        <dbReference type="Proteomes" id="UP001179121"/>
    </source>
</evidence>
<dbReference type="FunFam" id="3.40.50.2300:FF:000018">
    <property type="entry name" value="DNA-binding transcriptional regulator NtrC"/>
    <property type="match status" value="1"/>
</dbReference>
<dbReference type="PROSITE" id="PS00676">
    <property type="entry name" value="SIGMA54_INTERACT_2"/>
    <property type="match status" value="1"/>
</dbReference>
<dbReference type="SUPFAM" id="SSF52172">
    <property type="entry name" value="CheY-like"/>
    <property type="match status" value="1"/>
</dbReference>
<proteinExistence type="predicted"/>
<evidence type="ECO:0000256" key="7">
    <source>
        <dbReference type="ARBA" id="ARBA00023163"/>
    </source>
</evidence>
<dbReference type="InterPro" id="IPR002197">
    <property type="entry name" value="HTH_Fis"/>
</dbReference>
<dbReference type="CDD" id="cd00009">
    <property type="entry name" value="AAA"/>
    <property type="match status" value="1"/>
</dbReference>
<keyword evidence="6" id="KW-0238">DNA-binding</keyword>
<keyword evidence="11" id="KW-1185">Reference proteome</keyword>
<dbReference type="SMART" id="SM00382">
    <property type="entry name" value="AAA"/>
    <property type="match status" value="1"/>
</dbReference>
<dbReference type="Gene3D" id="1.10.10.60">
    <property type="entry name" value="Homeodomain-like"/>
    <property type="match status" value="1"/>
</dbReference>
<evidence type="ECO:0000256" key="6">
    <source>
        <dbReference type="ARBA" id="ARBA00023125"/>
    </source>
</evidence>
<dbReference type="Pfam" id="PF25601">
    <property type="entry name" value="AAA_lid_14"/>
    <property type="match status" value="1"/>
</dbReference>
<dbReference type="FunFam" id="3.40.50.300:FF:000006">
    <property type="entry name" value="DNA-binding transcriptional regulator NtrC"/>
    <property type="match status" value="1"/>
</dbReference>
<dbReference type="Gene3D" id="3.40.50.2300">
    <property type="match status" value="1"/>
</dbReference>
<evidence type="ECO:0000259" key="9">
    <source>
        <dbReference type="SMART" id="SM00448"/>
    </source>
</evidence>
<dbReference type="KEGG" id="nti:DNFV4_02704"/>
<reference evidence="10" key="1">
    <citation type="submission" date="2022-10" db="EMBL/GenBank/DDBJ databases">
        <authorList>
            <person name="Koch H."/>
        </authorList>
    </citation>
    <scope>NUCLEOTIDE SEQUENCE</scope>
    <source>
        <strain evidence="10">DNF</strain>
    </source>
</reference>
<dbReference type="SUPFAM" id="SSF46689">
    <property type="entry name" value="Homeodomain-like"/>
    <property type="match status" value="1"/>
</dbReference>
<dbReference type="InterPro" id="IPR001789">
    <property type="entry name" value="Sig_transdc_resp-reg_receiver"/>
</dbReference>
<name>A0AA86N052_9BACT</name>
<evidence type="ECO:0000313" key="10">
    <source>
        <dbReference type="EMBL" id="CAI4032275.1"/>
    </source>
</evidence>
<keyword evidence="7" id="KW-0804">Transcription</keyword>
<dbReference type="SMART" id="SM00448">
    <property type="entry name" value="REC"/>
    <property type="match status" value="1"/>
</dbReference>
<dbReference type="GO" id="GO:0006355">
    <property type="term" value="P:regulation of DNA-templated transcription"/>
    <property type="evidence" value="ECO:0007669"/>
    <property type="project" value="InterPro"/>
</dbReference>
<evidence type="ECO:0000256" key="2">
    <source>
        <dbReference type="ARBA" id="ARBA00022741"/>
    </source>
</evidence>
<dbReference type="InterPro" id="IPR003593">
    <property type="entry name" value="AAA+_ATPase"/>
</dbReference>
<evidence type="ECO:0000256" key="4">
    <source>
        <dbReference type="ARBA" id="ARBA00023012"/>
    </source>
</evidence>
<dbReference type="InterPro" id="IPR025943">
    <property type="entry name" value="Sigma_54_int_dom_ATP-bd_2"/>
</dbReference>
<dbReference type="PROSITE" id="PS00688">
    <property type="entry name" value="SIGMA54_INTERACT_3"/>
    <property type="match status" value="1"/>
</dbReference>
<keyword evidence="2" id="KW-0547">Nucleotide-binding</keyword>
<accession>A0AA86N052</accession>
<dbReference type="Pfam" id="PF00072">
    <property type="entry name" value="Response_reg"/>
    <property type="match status" value="1"/>
</dbReference>
<organism evidence="10 11">
    <name type="scientific">Nitrospira tepida</name>
    <dbReference type="NCBI Taxonomy" id="2973512"/>
    <lineage>
        <taxon>Bacteria</taxon>
        <taxon>Pseudomonadati</taxon>
        <taxon>Nitrospirota</taxon>
        <taxon>Nitrospiria</taxon>
        <taxon>Nitrospirales</taxon>
        <taxon>Nitrospiraceae</taxon>
        <taxon>Nitrospira</taxon>
    </lineage>
</organism>
<dbReference type="GO" id="GO:0005524">
    <property type="term" value="F:ATP binding"/>
    <property type="evidence" value="ECO:0007669"/>
    <property type="project" value="UniProtKB-KW"/>
</dbReference>
<dbReference type="AlphaFoldDB" id="A0AA86N052"/>
<sequence>MSKKILIVDDDPDISSGLKSRLSWLGYDTATAMDGAEALKEVESSRPHVVLLDLELPGLSGLDLLKKLHSDCRPLSGSANGRQASPRPAVIMMTAFGTIPRAVEAVKMGAYDFITKPFEIDHLVLVIQKALEHEQLRQEVRFLRTEVDTRYRLIVGPSPKMRMVVETAERVAGTDIVTLLLGETGTGKEVLARAIHQWSARRDRPFVVINCAALPETLLENELFGHEKGAYTGATGPHEGKVEAAQGGTLFLDEVGEMPLSLQAKFLRLLQDREFHRVGGTRLVKVDIRVLAATNKALAAEVKAGTFREDLFYRLNVVPITLPPLRHRREDIPVLVEHIFAREAGRTGGLPKQLTSDAMAAVMTYKWPGNVRELENVLARAVILSDRQEIGPVQLALGGTSGEGGPFPFISETEELPYHNLIEAYSRYLILEALNRTSGNQTKAAELLRLQRTYLTKLLRHKNIPSYSSDS</sequence>
<dbReference type="Gene3D" id="1.10.8.60">
    <property type="match status" value="1"/>
</dbReference>
<evidence type="ECO:0000259" key="8">
    <source>
        <dbReference type="SMART" id="SM00382"/>
    </source>
</evidence>
<evidence type="ECO:0000256" key="3">
    <source>
        <dbReference type="ARBA" id="ARBA00022840"/>
    </source>
</evidence>
<dbReference type="PANTHER" id="PTHR32071">
    <property type="entry name" value="TRANSCRIPTIONAL REGULATORY PROTEIN"/>
    <property type="match status" value="1"/>
</dbReference>
<evidence type="ECO:0000256" key="5">
    <source>
        <dbReference type="ARBA" id="ARBA00023015"/>
    </source>
</evidence>
<keyword evidence="4" id="KW-0902">Two-component regulatory system</keyword>
<dbReference type="PRINTS" id="PR01590">
    <property type="entry name" value="HTHFIS"/>
</dbReference>
<dbReference type="GO" id="GO:0000160">
    <property type="term" value="P:phosphorelay signal transduction system"/>
    <property type="evidence" value="ECO:0007669"/>
    <property type="project" value="UniProtKB-KW"/>
</dbReference>
<dbReference type="InterPro" id="IPR058031">
    <property type="entry name" value="AAA_lid_NorR"/>
</dbReference>
<dbReference type="InterPro" id="IPR011006">
    <property type="entry name" value="CheY-like_superfamily"/>
</dbReference>
<feature type="domain" description="AAA+ ATPase" evidence="8">
    <location>
        <begin position="174"/>
        <end position="317"/>
    </location>
</feature>
<evidence type="ECO:0000256" key="1">
    <source>
        <dbReference type="ARBA" id="ARBA00022553"/>
    </source>
</evidence>
<dbReference type="InterPro" id="IPR027417">
    <property type="entry name" value="P-loop_NTPase"/>
</dbReference>
<feature type="domain" description="Response regulatory" evidence="9">
    <location>
        <begin position="3"/>
        <end position="127"/>
    </location>
</feature>